<accession>A0AAU8D0A6</accession>
<keyword evidence="1" id="KW-0472">Membrane</keyword>
<dbReference type="Pfam" id="PF04955">
    <property type="entry name" value="HupE_UreJ"/>
    <property type="match status" value="1"/>
</dbReference>
<evidence type="ECO:0000256" key="1">
    <source>
        <dbReference type="SAM" id="Phobius"/>
    </source>
</evidence>
<proteinExistence type="predicted"/>
<feature type="transmembrane region" description="Helical" evidence="1">
    <location>
        <begin position="60"/>
        <end position="85"/>
    </location>
</feature>
<sequence>MSIAQERRTAHHSAATIACTTVVFLLLPALGTPAFAHDASGVAGGFASGFLHPILGWDHVAAMVAVGLWGAFLGAPAIWLLPIIFPLVMAFGGTLGIAAVPLPAVETGIAASAVVLGVMVALGARPPLWVAAIIVGAFAIFHGHAHGTELPAAADAVAYAVGFVIGTGLLHLAGITFGLASKWEGGRVAVRAAGGAIAVTGLAFLTGFA</sequence>
<organism evidence="2">
    <name type="scientific">Mesorhizobium sp. WSM2240</name>
    <dbReference type="NCBI Taxonomy" id="3228851"/>
    <lineage>
        <taxon>Bacteria</taxon>
        <taxon>Pseudomonadati</taxon>
        <taxon>Pseudomonadota</taxon>
        <taxon>Alphaproteobacteria</taxon>
        <taxon>Hyphomicrobiales</taxon>
        <taxon>Phyllobacteriaceae</taxon>
        <taxon>Mesorhizobium</taxon>
    </lineage>
</organism>
<dbReference type="PROSITE" id="PS51257">
    <property type="entry name" value="PROKAR_LIPOPROTEIN"/>
    <property type="match status" value="1"/>
</dbReference>
<protein>
    <submittedName>
        <fullName evidence="2">HupE/UreJ family protein</fullName>
    </submittedName>
</protein>
<name>A0AAU8D0A6_9HYPH</name>
<geneLocation type="plasmid" evidence="2">
    <name>pMk2240C</name>
</geneLocation>
<feature type="transmembrane region" description="Helical" evidence="1">
    <location>
        <begin position="97"/>
        <end position="122"/>
    </location>
</feature>
<evidence type="ECO:0000313" key="2">
    <source>
        <dbReference type="EMBL" id="XCG51906.1"/>
    </source>
</evidence>
<keyword evidence="1" id="KW-0812">Transmembrane</keyword>
<feature type="transmembrane region" description="Helical" evidence="1">
    <location>
        <begin position="128"/>
        <end position="145"/>
    </location>
</feature>
<feature type="transmembrane region" description="Helical" evidence="1">
    <location>
        <begin position="189"/>
        <end position="208"/>
    </location>
</feature>
<dbReference type="PIRSF" id="PIRSF016919">
    <property type="entry name" value="HupE_UreJ"/>
    <property type="match status" value="1"/>
</dbReference>
<keyword evidence="2" id="KW-0614">Plasmid</keyword>
<dbReference type="EMBL" id="CP159254">
    <property type="protein sequence ID" value="XCG51906.1"/>
    <property type="molecule type" value="Genomic_DNA"/>
</dbReference>
<feature type="transmembrane region" description="Helical" evidence="1">
    <location>
        <begin position="157"/>
        <end position="177"/>
    </location>
</feature>
<dbReference type="AlphaFoldDB" id="A0AAU8D0A6"/>
<gene>
    <name evidence="2" type="ORF">ABVK50_28620</name>
</gene>
<reference evidence="2" key="1">
    <citation type="submission" date="2024-06" db="EMBL/GenBank/DDBJ databases">
        <title>Mesorhizobium karijinii sp. nov., a symbiont of the iconic Swainsona formosa from arid Australia.</title>
        <authorList>
            <person name="Hill Y.J."/>
            <person name="Watkin E.L.J."/>
            <person name="O'Hara G.W."/>
            <person name="Terpolilli J."/>
            <person name="Tye M.L."/>
            <person name="Kohlmeier M.G."/>
        </authorList>
    </citation>
    <scope>NUCLEOTIDE SEQUENCE</scope>
    <source>
        <strain evidence="2">WSM2240</strain>
        <plasmid evidence="2">pMk2240C</plasmid>
    </source>
</reference>
<dbReference type="RefSeq" id="WP_353646088.1">
    <property type="nucleotide sequence ID" value="NZ_CP159254.1"/>
</dbReference>
<dbReference type="InterPro" id="IPR007038">
    <property type="entry name" value="HupE_UreJ"/>
</dbReference>
<keyword evidence="1" id="KW-1133">Transmembrane helix</keyword>